<dbReference type="Pfam" id="PF07883">
    <property type="entry name" value="Cupin_2"/>
    <property type="match status" value="1"/>
</dbReference>
<dbReference type="RefSeq" id="WP_047188292.1">
    <property type="nucleotide sequence ID" value="NZ_LCYG01000017.1"/>
</dbReference>
<keyword evidence="3" id="KW-1185">Reference proteome</keyword>
<name>A0A0H1REZ7_9HYPH</name>
<sequence length="184" mass="19672">MAQTKGYGDPRGYNTPLGTETYVFQSNGIVPNNSLPLIVRRGAVTPDQNDPAKAFETTFARNGWTNSWRNGIFQFHHYHPNTHEVLGVFSGSASVRFGGEDGETVAVSTGDVVIVPAGVAHALINSSDDFAVVGAYPDGRSYDTVRDDPNALAVSQQRIAQVPLPSMDPVDGADGPLTKLWAQA</sequence>
<dbReference type="Proteomes" id="UP000035489">
    <property type="component" value="Unassembled WGS sequence"/>
</dbReference>
<organism evidence="2 3">
    <name type="scientific">Microvirga vignae</name>
    <dbReference type="NCBI Taxonomy" id="1225564"/>
    <lineage>
        <taxon>Bacteria</taxon>
        <taxon>Pseudomonadati</taxon>
        <taxon>Pseudomonadota</taxon>
        <taxon>Alphaproteobacteria</taxon>
        <taxon>Hyphomicrobiales</taxon>
        <taxon>Methylobacteriaceae</taxon>
        <taxon>Microvirga</taxon>
    </lineage>
</organism>
<dbReference type="PANTHER" id="PTHR36448">
    <property type="entry name" value="BLR7373 PROTEIN"/>
    <property type="match status" value="1"/>
</dbReference>
<dbReference type="AlphaFoldDB" id="A0A0H1REZ7"/>
<dbReference type="STRING" id="1225564.AA309_07005"/>
<dbReference type="SMART" id="SM00835">
    <property type="entry name" value="Cupin_1"/>
    <property type="match status" value="1"/>
</dbReference>
<dbReference type="InterPro" id="IPR047121">
    <property type="entry name" value="YjiB-like"/>
</dbReference>
<proteinExistence type="predicted"/>
<comment type="caution">
    <text evidence="2">The sequence shown here is derived from an EMBL/GenBank/DDBJ whole genome shotgun (WGS) entry which is preliminary data.</text>
</comment>
<evidence type="ECO:0000313" key="3">
    <source>
        <dbReference type="Proteomes" id="UP000035489"/>
    </source>
</evidence>
<dbReference type="OrthoDB" id="9791759at2"/>
<dbReference type="CDD" id="cd02219">
    <property type="entry name" value="cupin_YjlB-like"/>
    <property type="match status" value="1"/>
</dbReference>
<dbReference type="PANTHER" id="PTHR36448:SF2">
    <property type="entry name" value="CUPIN TYPE-1 DOMAIN-CONTAINING PROTEIN"/>
    <property type="match status" value="1"/>
</dbReference>
<feature type="domain" description="Cupin type-1" evidence="1">
    <location>
        <begin position="41"/>
        <end position="160"/>
    </location>
</feature>
<dbReference type="EMBL" id="LCYG01000017">
    <property type="protein sequence ID" value="KLK93770.1"/>
    <property type="molecule type" value="Genomic_DNA"/>
</dbReference>
<accession>A0A0H1REZ7</accession>
<evidence type="ECO:0000313" key="2">
    <source>
        <dbReference type="EMBL" id="KLK93770.1"/>
    </source>
</evidence>
<evidence type="ECO:0000259" key="1">
    <source>
        <dbReference type="SMART" id="SM00835"/>
    </source>
</evidence>
<dbReference type="PATRIC" id="fig|1225564.3.peg.1912"/>
<gene>
    <name evidence="2" type="ORF">AA309_07005</name>
</gene>
<dbReference type="PIRSF" id="PIRSF019307">
    <property type="entry name" value="UCP019307"/>
    <property type="match status" value="1"/>
</dbReference>
<dbReference type="SUPFAM" id="SSF51182">
    <property type="entry name" value="RmlC-like cupins"/>
    <property type="match status" value="1"/>
</dbReference>
<reference evidence="2 3" key="1">
    <citation type="submission" date="2015-05" db="EMBL/GenBank/DDBJ databases">
        <title>Draft genome sequence of Microvirga vignae strain BR3299, a novel nitrogen fixing bacteria isolated from Brazil semi-aired region.</title>
        <authorList>
            <person name="Zilli J.E."/>
            <person name="Passos S.R."/>
            <person name="Leite J."/>
            <person name="Baldani J.I."/>
            <person name="Xavier G.R."/>
            <person name="Rumjaneck N.G."/>
            <person name="Simoes-Araujo J.L."/>
        </authorList>
    </citation>
    <scope>NUCLEOTIDE SEQUENCE [LARGE SCALE GENOMIC DNA]</scope>
    <source>
        <strain evidence="2 3">BR3299</strain>
    </source>
</reference>
<dbReference type="InterPro" id="IPR006045">
    <property type="entry name" value="Cupin_1"/>
</dbReference>
<dbReference type="Gene3D" id="2.60.120.10">
    <property type="entry name" value="Jelly Rolls"/>
    <property type="match status" value="1"/>
</dbReference>
<dbReference type="InterPro" id="IPR014710">
    <property type="entry name" value="RmlC-like_jellyroll"/>
</dbReference>
<dbReference type="InterPro" id="IPR014500">
    <property type="entry name" value="UCP019307_cupin"/>
</dbReference>
<dbReference type="InterPro" id="IPR013096">
    <property type="entry name" value="Cupin_2"/>
</dbReference>
<dbReference type="InterPro" id="IPR011051">
    <property type="entry name" value="RmlC_Cupin_sf"/>
</dbReference>
<protein>
    <recommendedName>
        <fullName evidence="1">Cupin type-1 domain-containing protein</fullName>
    </recommendedName>
</protein>